<dbReference type="AlphaFoldDB" id="A0A1R2BPR5"/>
<dbReference type="Proteomes" id="UP000187209">
    <property type="component" value="Unassembled WGS sequence"/>
</dbReference>
<name>A0A1R2BPR5_9CILI</name>
<proteinExistence type="predicted"/>
<accession>A0A1R2BPR5</accession>
<protein>
    <submittedName>
        <fullName evidence="1">Uncharacterized protein</fullName>
    </submittedName>
</protein>
<gene>
    <name evidence="1" type="ORF">SteCoe_21273</name>
</gene>
<keyword evidence="2" id="KW-1185">Reference proteome</keyword>
<evidence type="ECO:0000313" key="2">
    <source>
        <dbReference type="Proteomes" id="UP000187209"/>
    </source>
</evidence>
<sequence length="165" mass="19104">MNNHLLKRQVDELFCSDIIDKFAAWRAFRIQVRNKISSPKSAFKTPTKKPYAKSKTPIIGFHKSPNIDRVKQDINRVKQEIDQIFPRKSFKDDCSIDFISEIQGKPDAPTISLKSHGISDILPLETIENIRMILKNPINESTEYIEELRLLAEDIIKNLDCEFMS</sequence>
<comment type="caution">
    <text evidence="1">The sequence shown here is derived from an EMBL/GenBank/DDBJ whole genome shotgun (WGS) entry which is preliminary data.</text>
</comment>
<reference evidence="1 2" key="1">
    <citation type="submission" date="2016-11" db="EMBL/GenBank/DDBJ databases">
        <title>The macronuclear genome of Stentor coeruleus: a giant cell with tiny introns.</title>
        <authorList>
            <person name="Slabodnick M."/>
            <person name="Ruby J.G."/>
            <person name="Reiff S.B."/>
            <person name="Swart E.C."/>
            <person name="Gosai S."/>
            <person name="Prabakaran S."/>
            <person name="Witkowska E."/>
            <person name="Larue G.E."/>
            <person name="Fisher S."/>
            <person name="Freeman R.M."/>
            <person name="Gunawardena J."/>
            <person name="Chu W."/>
            <person name="Stover N.A."/>
            <person name="Gregory B.D."/>
            <person name="Nowacki M."/>
            <person name="Derisi J."/>
            <person name="Roy S.W."/>
            <person name="Marshall W.F."/>
            <person name="Sood P."/>
        </authorList>
    </citation>
    <scope>NUCLEOTIDE SEQUENCE [LARGE SCALE GENOMIC DNA]</scope>
    <source>
        <strain evidence="1">WM001</strain>
    </source>
</reference>
<evidence type="ECO:0000313" key="1">
    <source>
        <dbReference type="EMBL" id="OMJ78829.1"/>
    </source>
</evidence>
<dbReference type="EMBL" id="MPUH01000501">
    <property type="protein sequence ID" value="OMJ78829.1"/>
    <property type="molecule type" value="Genomic_DNA"/>
</dbReference>
<organism evidence="1 2">
    <name type="scientific">Stentor coeruleus</name>
    <dbReference type="NCBI Taxonomy" id="5963"/>
    <lineage>
        <taxon>Eukaryota</taxon>
        <taxon>Sar</taxon>
        <taxon>Alveolata</taxon>
        <taxon>Ciliophora</taxon>
        <taxon>Postciliodesmatophora</taxon>
        <taxon>Heterotrichea</taxon>
        <taxon>Heterotrichida</taxon>
        <taxon>Stentoridae</taxon>
        <taxon>Stentor</taxon>
    </lineage>
</organism>